<sequence>MKLSTYIVLFIIFLLILIYTFDYQIKKFMMKRQFVKKHLIKTQCSKAEKYSEIIVKYIPQGSKVLDFGTATGCMTKTLREKYNYEVYPLDVINQSIIESVTPQLYQCNKTTCKIPHADKFFDCAIVLGVLHHTHDPYHILEELKRTCKRIIICEDIYYNTYQKYKTYIMDSIVNFEFKGHPHNNFDDTEWKNAFKSLDLKLVASEYMDYSYFNHAIYVLDALN</sequence>
<proteinExistence type="predicted"/>
<keyword evidence="1" id="KW-0472">Membrane</keyword>
<dbReference type="InterPro" id="IPR029063">
    <property type="entry name" value="SAM-dependent_MTases_sf"/>
</dbReference>
<dbReference type="CDD" id="cd02440">
    <property type="entry name" value="AdoMet_MTases"/>
    <property type="match status" value="1"/>
</dbReference>
<dbReference type="Proteomes" id="UP001162001">
    <property type="component" value="Segment"/>
</dbReference>
<evidence type="ECO:0000313" key="2">
    <source>
        <dbReference type="EMBL" id="QKF94676.1"/>
    </source>
</evidence>
<keyword evidence="1" id="KW-1133">Transmembrane helix</keyword>
<dbReference type="EMBL" id="MT418680">
    <property type="protein sequence ID" value="QKF94676.1"/>
    <property type="molecule type" value="Genomic_DNA"/>
</dbReference>
<protein>
    <submittedName>
        <fullName evidence="2">Methionine biosynthesis MetW</fullName>
    </submittedName>
</protein>
<dbReference type="Gene3D" id="3.40.50.150">
    <property type="entry name" value="Vaccinia Virus protein VP39"/>
    <property type="match status" value="1"/>
</dbReference>
<organism evidence="2 3">
    <name type="scientific">Fadolivirus FV1/VV64</name>
    <dbReference type="NCBI Taxonomy" id="3070911"/>
    <lineage>
        <taxon>Viruses</taxon>
        <taxon>Varidnaviria</taxon>
        <taxon>Bamfordvirae</taxon>
        <taxon>Nucleocytoviricota</taxon>
        <taxon>Megaviricetes</taxon>
        <taxon>Imitervirales</taxon>
        <taxon>Mimiviridae</taxon>
        <taxon>Klosneuvirinae</taxon>
        <taxon>Fadolivirus</taxon>
        <taxon>Fadolivirus algeromassiliense</taxon>
    </lineage>
</organism>
<keyword evidence="1" id="KW-0812">Transmembrane</keyword>
<accession>A0A7D3V7Y2</accession>
<gene>
    <name evidence="2" type="ORF">Fadolivirus_1_1218</name>
</gene>
<keyword evidence="3" id="KW-1185">Reference proteome</keyword>
<reference evidence="2 3" key="1">
    <citation type="submission" date="2020-04" db="EMBL/GenBank/DDBJ databases">
        <title>Advantages and limits of metagenomic assembly and binning of a giant virus.</title>
        <authorList>
            <person name="Schulz F."/>
            <person name="Andreani J."/>
            <person name="Francis R."/>
            <person name="Boudjemaa H."/>
            <person name="Bou Khalil J.Y."/>
            <person name="Lee J."/>
            <person name="La Scola B."/>
            <person name="Woyke T."/>
        </authorList>
    </citation>
    <scope>NUCLEOTIDE SEQUENCE [LARGE SCALE GENOMIC DNA]</scope>
    <source>
        <strain evidence="2 3">FV1/VV64</strain>
    </source>
</reference>
<dbReference type="InterPro" id="IPR010743">
    <property type="entry name" value="Methionine_synth_MetW"/>
</dbReference>
<evidence type="ECO:0000256" key="1">
    <source>
        <dbReference type="SAM" id="Phobius"/>
    </source>
</evidence>
<dbReference type="SUPFAM" id="SSF53335">
    <property type="entry name" value="S-adenosyl-L-methionine-dependent methyltransferases"/>
    <property type="match status" value="1"/>
</dbReference>
<name>A0A7D3V7Y2_9VIRU</name>
<feature type="transmembrane region" description="Helical" evidence="1">
    <location>
        <begin position="6"/>
        <end position="23"/>
    </location>
</feature>
<dbReference type="Pfam" id="PF07021">
    <property type="entry name" value="MetW"/>
    <property type="match status" value="1"/>
</dbReference>
<evidence type="ECO:0000313" key="3">
    <source>
        <dbReference type="Proteomes" id="UP001162001"/>
    </source>
</evidence>